<evidence type="ECO:0000256" key="1">
    <source>
        <dbReference type="SAM" id="MobiDB-lite"/>
    </source>
</evidence>
<dbReference type="Gene3D" id="1.10.10.2670">
    <property type="entry name" value="E3 ubiquitin-protein ligase"/>
    <property type="match status" value="1"/>
</dbReference>
<feature type="domain" description="RNA polymerase II elongation factor ELL N-terminal" evidence="2">
    <location>
        <begin position="1"/>
        <end position="110"/>
    </location>
</feature>
<dbReference type="InterPro" id="IPR036390">
    <property type="entry name" value="WH_DNA-bd_sf"/>
</dbReference>
<dbReference type="PANTHER" id="PTHR23288:SF8">
    <property type="entry name" value="RNA POLYMERASE II ELONGATION FACTOR ELL2"/>
    <property type="match status" value="1"/>
</dbReference>
<accession>A0A7L4BM40</accession>
<organism evidence="3 4">
    <name type="scientific">Phaetusa simplex</name>
    <name type="common">large-billed tern</name>
    <dbReference type="NCBI Taxonomy" id="297813"/>
    <lineage>
        <taxon>Eukaryota</taxon>
        <taxon>Metazoa</taxon>
        <taxon>Chordata</taxon>
        <taxon>Craniata</taxon>
        <taxon>Vertebrata</taxon>
        <taxon>Euteleostomi</taxon>
        <taxon>Archelosauria</taxon>
        <taxon>Archosauria</taxon>
        <taxon>Dinosauria</taxon>
        <taxon>Saurischia</taxon>
        <taxon>Theropoda</taxon>
        <taxon>Coelurosauria</taxon>
        <taxon>Aves</taxon>
        <taxon>Neognathae</taxon>
        <taxon>Neoaves</taxon>
        <taxon>Charadriiformes</taxon>
        <taxon>Laridae</taxon>
        <taxon>Phaetusa</taxon>
    </lineage>
</organism>
<dbReference type="SUPFAM" id="SSF46785">
    <property type="entry name" value="Winged helix' DNA-binding domain"/>
    <property type="match status" value="1"/>
</dbReference>
<evidence type="ECO:0000313" key="4">
    <source>
        <dbReference type="Proteomes" id="UP000556165"/>
    </source>
</evidence>
<dbReference type="GO" id="GO:0006368">
    <property type="term" value="P:transcription elongation by RNA polymerase II"/>
    <property type="evidence" value="ECO:0007669"/>
    <property type="project" value="InterPro"/>
</dbReference>
<sequence>PERKRSTPVNPANIIRKTHTQSSVSQRPYRDRVIHLLALKSYKKPELLARLQRDGISQKDKNSLGPILQQVARLNPKDNSYTLKSYIFKEIQKDWPGYDETDKQSLELILS</sequence>
<dbReference type="InterPro" id="IPR031176">
    <property type="entry name" value="ELL/occludin"/>
</dbReference>
<dbReference type="AlphaFoldDB" id="A0A7L4BM40"/>
<dbReference type="EMBL" id="VZZW01003729">
    <property type="protein sequence ID" value="NXW38655.1"/>
    <property type="molecule type" value="Genomic_DNA"/>
</dbReference>
<evidence type="ECO:0000259" key="2">
    <source>
        <dbReference type="Pfam" id="PF10390"/>
    </source>
</evidence>
<name>A0A7L4BM40_9CHAR</name>
<feature type="non-terminal residue" evidence="3">
    <location>
        <position position="111"/>
    </location>
</feature>
<keyword evidence="4" id="KW-1185">Reference proteome</keyword>
<comment type="caution">
    <text evidence="3">The sequence shown here is derived from an EMBL/GenBank/DDBJ whole genome shotgun (WGS) entry which is preliminary data.</text>
</comment>
<protein>
    <submittedName>
        <fullName evidence="3">ELL2 factor</fullName>
    </submittedName>
</protein>
<evidence type="ECO:0000313" key="3">
    <source>
        <dbReference type="EMBL" id="NXW38655.1"/>
    </source>
</evidence>
<dbReference type="GO" id="GO:0000987">
    <property type="term" value="F:cis-regulatory region sequence-specific DNA binding"/>
    <property type="evidence" value="ECO:0007669"/>
    <property type="project" value="TreeGrafter"/>
</dbReference>
<dbReference type="InterPro" id="IPR019464">
    <property type="entry name" value="ELL_N"/>
</dbReference>
<gene>
    <name evidence="3" type="primary">Ell2</name>
    <name evidence="3" type="ORF">PHASIM_R11310</name>
</gene>
<dbReference type="GO" id="GO:0032968">
    <property type="term" value="P:positive regulation of transcription elongation by RNA polymerase II"/>
    <property type="evidence" value="ECO:0007669"/>
    <property type="project" value="TreeGrafter"/>
</dbReference>
<dbReference type="Pfam" id="PF10390">
    <property type="entry name" value="ELL"/>
    <property type="match status" value="1"/>
</dbReference>
<dbReference type="PANTHER" id="PTHR23288">
    <property type="entry name" value="OCCLUDIN AND RNA POLYMERASE II ELONGATION FACTOR ELL"/>
    <property type="match status" value="1"/>
</dbReference>
<feature type="region of interest" description="Disordered" evidence="1">
    <location>
        <begin position="1"/>
        <end position="26"/>
    </location>
</feature>
<dbReference type="InterPro" id="IPR042065">
    <property type="entry name" value="E3_ELL-like"/>
</dbReference>
<reference evidence="3 4" key="1">
    <citation type="submission" date="2019-09" db="EMBL/GenBank/DDBJ databases">
        <title>Bird 10,000 Genomes (B10K) Project - Family phase.</title>
        <authorList>
            <person name="Zhang G."/>
        </authorList>
    </citation>
    <scope>NUCLEOTIDE SEQUENCE [LARGE SCALE GENOMIC DNA]</scope>
    <source>
        <strain evidence="3">B10K-DU-009-16</strain>
        <tissue evidence="3">Muscle</tissue>
    </source>
</reference>
<dbReference type="Proteomes" id="UP000556165">
    <property type="component" value="Unassembled WGS sequence"/>
</dbReference>
<dbReference type="GO" id="GO:0008023">
    <property type="term" value="C:transcription elongation factor complex"/>
    <property type="evidence" value="ECO:0007669"/>
    <property type="project" value="InterPro"/>
</dbReference>
<feature type="non-terminal residue" evidence="3">
    <location>
        <position position="1"/>
    </location>
</feature>
<dbReference type="GO" id="GO:0042795">
    <property type="term" value="P:snRNA transcription by RNA polymerase II"/>
    <property type="evidence" value="ECO:0007669"/>
    <property type="project" value="TreeGrafter"/>
</dbReference>
<proteinExistence type="predicted"/>